<feature type="transmembrane region" description="Helical" evidence="9">
    <location>
        <begin position="49"/>
        <end position="67"/>
    </location>
</feature>
<dbReference type="Pfam" id="PF00909">
    <property type="entry name" value="Ammonium_transp"/>
    <property type="match status" value="1"/>
</dbReference>
<feature type="transmembrane region" description="Helical" evidence="9">
    <location>
        <begin position="79"/>
        <end position="97"/>
    </location>
</feature>
<comment type="subcellular location">
    <subcellularLocation>
        <location evidence="1">Membrane</location>
        <topology evidence="1">Multi-pass membrane protein</topology>
    </subcellularLocation>
</comment>
<evidence type="ECO:0000256" key="1">
    <source>
        <dbReference type="ARBA" id="ARBA00004141"/>
    </source>
</evidence>
<gene>
    <name evidence="11" type="ORF">PBIL07802_LOCUS6665</name>
</gene>
<evidence type="ECO:0000313" key="11">
    <source>
        <dbReference type="EMBL" id="CAE0244490.1"/>
    </source>
</evidence>
<evidence type="ECO:0000256" key="5">
    <source>
        <dbReference type="ARBA" id="ARBA00022989"/>
    </source>
</evidence>
<keyword evidence="5 9" id="KW-1133">Transmembrane helix</keyword>
<sequence>MRNRTRANSPNGERGVSQPSRGSERRSDAYLEGTEGWNRLEKDEYARKVYVGLESTLNGVLAGLVAITASCAVVENSDSIIIGALSGVIYVEFSSILKELFIDDPLDASVVHFVVGWFGLLMVGFFARPEYVAEVFGRASCSAESIDQDGGIRVPNATHWEGFAGVFFGGNGSLLGEQVIVSLFIIAWTSAASICLFSSLRALRILRARIQAGLDVAHGGLTSEVSGKLPSEDIRAKMFRMRDKVADNAKTISNM</sequence>
<feature type="region of interest" description="Disordered" evidence="8">
    <location>
        <begin position="1"/>
        <end position="29"/>
    </location>
</feature>
<feature type="domain" description="Ammonium transporter AmtB-like" evidence="10">
    <location>
        <begin position="53"/>
        <end position="218"/>
    </location>
</feature>
<evidence type="ECO:0000256" key="9">
    <source>
        <dbReference type="SAM" id="Phobius"/>
    </source>
</evidence>
<evidence type="ECO:0000256" key="8">
    <source>
        <dbReference type="SAM" id="MobiDB-lite"/>
    </source>
</evidence>
<keyword evidence="7" id="KW-0924">Ammonia transport</keyword>
<dbReference type="GO" id="GO:0097272">
    <property type="term" value="P:ammonium homeostasis"/>
    <property type="evidence" value="ECO:0007669"/>
    <property type="project" value="TreeGrafter"/>
</dbReference>
<feature type="transmembrane region" description="Helical" evidence="9">
    <location>
        <begin position="109"/>
        <end position="127"/>
    </location>
</feature>
<dbReference type="PANTHER" id="PTHR11730">
    <property type="entry name" value="AMMONIUM TRANSPORTER"/>
    <property type="match status" value="1"/>
</dbReference>
<dbReference type="Gene3D" id="1.10.3430.10">
    <property type="entry name" value="Ammonium transporter AmtB like domains"/>
    <property type="match status" value="1"/>
</dbReference>
<dbReference type="PANTHER" id="PTHR11730:SF6">
    <property type="entry name" value="AMMONIUM TRANSPORTER"/>
    <property type="match status" value="1"/>
</dbReference>
<dbReference type="AlphaFoldDB" id="A0A7S3G222"/>
<name>A0A7S3G222_9EUKA</name>
<comment type="similarity">
    <text evidence="2">Belongs to the ammonia transporter channel (TC 1.A.11.2) family.</text>
</comment>
<evidence type="ECO:0000259" key="10">
    <source>
        <dbReference type="Pfam" id="PF00909"/>
    </source>
</evidence>
<dbReference type="SUPFAM" id="SSF111352">
    <property type="entry name" value="Ammonium transporter"/>
    <property type="match status" value="1"/>
</dbReference>
<feature type="transmembrane region" description="Helical" evidence="9">
    <location>
        <begin position="179"/>
        <end position="200"/>
    </location>
</feature>
<organism evidence="11">
    <name type="scientific">Palpitomonas bilix</name>
    <dbReference type="NCBI Taxonomy" id="652834"/>
    <lineage>
        <taxon>Eukaryota</taxon>
        <taxon>Eukaryota incertae sedis</taxon>
    </lineage>
</organism>
<keyword evidence="4 9" id="KW-0812">Transmembrane</keyword>
<reference evidence="11" key="1">
    <citation type="submission" date="2021-01" db="EMBL/GenBank/DDBJ databases">
        <authorList>
            <person name="Corre E."/>
            <person name="Pelletier E."/>
            <person name="Niang G."/>
            <person name="Scheremetjew M."/>
            <person name="Finn R."/>
            <person name="Kale V."/>
            <person name="Holt S."/>
            <person name="Cochrane G."/>
            <person name="Meng A."/>
            <person name="Brown T."/>
            <person name="Cohen L."/>
        </authorList>
    </citation>
    <scope>NUCLEOTIDE SEQUENCE</scope>
    <source>
        <strain evidence="11">NIES-2562</strain>
    </source>
</reference>
<evidence type="ECO:0000256" key="6">
    <source>
        <dbReference type="ARBA" id="ARBA00023136"/>
    </source>
</evidence>
<evidence type="ECO:0000256" key="3">
    <source>
        <dbReference type="ARBA" id="ARBA00022448"/>
    </source>
</evidence>
<evidence type="ECO:0000256" key="7">
    <source>
        <dbReference type="ARBA" id="ARBA00023177"/>
    </source>
</evidence>
<dbReference type="InterPro" id="IPR029020">
    <property type="entry name" value="Ammonium/urea_transptr"/>
</dbReference>
<dbReference type="EMBL" id="HBIB01010426">
    <property type="protein sequence ID" value="CAE0244490.1"/>
    <property type="molecule type" value="Transcribed_RNA"/>
</dbReference>
<dbReference type="GO" id="GO:0005886">
    <property type="term" value="C:plasma membrane"/>
    <property type="evidence" value="ECO:0007669"/>
    <property type="project" value="TreeGrafter"/>
</dbReference>
<dbReference type="GO" id="GO:0008519">
    <property type="term" value="F:ammonium channel activity"/>
    <property type="evidence" value="ECO:0007669"/>
    <property type="project" value="InterPro"/>
</dbReference>
<accession>A0A7S3G222</accession>
<feature type="compositionally biased region" description="Polar residues" evidence="8">
    <location>
        <begin position="1"/>
        <end position="21"/>
    </location>
</feature>
<keyword evidence="3" id="KW-0813">Transport</keyword>
<dbReference type="InterPro" id="IPR024041">
    <property type="entry name" value="NH4_transpt_AmtB-like_dom"/>
</dbReference>
<proteinExistence type="inferred from homology"/>
<evidence type="ECO:0000256" key="2">
    <source>
        <dbReference type="ARBA" id="ARBA00005887"/>
    </source>
</evidence>
<keyword evidence="6 9" id="KW-0472">Membrane</keyword>
<protein>
    <recommendedName>
        <fullName evidence="10">Ammonium transporter AmtB-like domain-containing protein</fullName>
    </recommendedName>
</protein>
<evidence type="ECO:0000256" key="4">
    <source>
        <dbReference type="ARBA" id="ARBA00022692"/>
    </source>
</evidence>